<evidence type="ECO:0000313" key="2">
    <source>
        <dbReference type="EMBL" id="PNX66549.1"/>
    </source>
</evidence>
<feature type="region of interest" description="Disordered" evidence="1">
    <location>
        <begin position="1"/>
        <end position="21"/>
    </location>
</feature>
<protein>
    <submittedName>
        <fullName evidence="2">Uncharacterized protein</fullName>
    </submittedName>
</protein>
<reference evidence="2 3" key="2">
    <citation type="journal article" date="2017" name="Front. Plant Sci.">
        <title>Gene Classification and Mining of Molecular Markers Useful in Red Clover (Trifolium pratense) Breeding.</title>
        <authorList>
            <person name="Istvanek J."/>
            <person name="Dluhosova J."/>
            <person name="Dluhos P."/>
            <person name="Patkova L."/>
            <person name="Nedelnik J."/>
            <person name="Repkova J."/>
        </authorList>
    </citation>
    <scope>NUCLEOTIDE SEQUENCE [LARGE SCALE GENOMIC DNA]</scope>
    <source>
        <strain evidence="3">cv. Tatra</strain>
        <tissue evidence="2">Young leaves</tissue>
    </source>
</reference>
<feature type="compositionally biased region" description="Low complexity" evidence="1">
    <location>
        <begin position="7"/>
        <end position="21"/>
    </location>
</feature>
<name>A0A2K3KJW4_TRIPR</name>
<evidence type="ECO:0000313" key="3">
    <source>
        <dbReference type="Proteomes" id="UP000236291"/>
    </source>
</evidence>
<feature type="non-terminal residue" evidence="2">
    <location>
        <position position="1"/>
    </location>
</feature>
<gene>
    <name evidence="2" type="ORF">L195_g063103</name>
</gene>
<sequence>RRSSRITSEAATATSEVAATSEAPAKKFDLTEKEKMNL</sequence>
<organism evidence="2 3">
    <name type="scientific">Trifolium pratense</name>
    <name type="common">Red clover</name>
    <dbReference type="NCBI Taxonomy" id="57577"/>
    <lineage>
        <taxon>Eukaryota</taxon>
        <taxon>Viridiplantae</taxon>
        <taxon>Streptophyta</taxon>
        <taxon>Embryophyta</taxon>
        <taxon>Tracheophyta</taxon>
        <taxon>Spermatophyta</taxon>
        <taxon>Magnoliopsida</taxon>
        <taxon>eudicotyledons</taxon>
        <taxon>Gunneridae</taxon>
        <taxon>Pentapetalae</taxon>
        <taxon>rosids</taxon>
        <taxon>fabids</taxon>
        <taxon>Fabales</taxon>
        <taxon>Fabaceae</taxon>
        <taxon>Papilionoideae</taxon>
        <taxon>50 kb inversion clade</taxon>
        <taxon>NPAAA clade</taxon>
        <taxon>Hologalegina</taxon>
        <taxon>IRL clade</taxon>
        <taxon>Trifolieae</taxon>
        <taxon>Trifolium</taxon>
    </lineage>
</organism>
<dbReference type="EMBL" id="ASHM01195144">
    <property type="protein sequence ID" value="PNX66549.1"/>
    <property type="molecule type" value="Genomic_DNA"/>
</dbReference>
<proteinExistence type="predicted"/>
<dbReference type="Proteomes" id="UP000236291">
    <property type="component" value="Unassembled WGS sequence"/>
</dbReference>
<accession>A0A2K3KJW4</accession>
<comment type="caution">
    <text evidence="2">The sequence shown here is derived from an EMBL/GenBank/DDBJ whole genome shotgun (WGS) entry which is preliminary data.</text>
</comment>
<dbReference type="AlphaFoldDB" id="A0A2K3KJW4"/>
<reference evidence="2 3" key="1">
    <citation type="journal article" date="2014" name="Am. J. Bot.">
        <title>Genome assembly and annotation for red clover (Trifolium pratense; Fabaceae).</title>
        <authorList>
            <person name="Istvanek J."/>
            <person name="Jaros M."/>
            <person name="Krenek A."/>
            <person name="Repkova J."/>
        </authorList>
    </citation>
    <scope>NUCLEOTIDE SEQUENCE [LARGE SCALE GENOMIC DNA]</scope>
    <source>
        <strain evidence="3">cv. Tatra</strain>
        <tissue evidence="2">Young leaves</tissue>
    </source>
</reference>
<evidence type="ECO:0000256" key="1">
    <source>
        <dbReference type="SAM" id="MobiDB-lite"/>
    </source>
</evidence>